<keyword evidence="3" id="KW-1185">Reference proteome</keyword>
<comment type="caution">
    <text evidence="2">The sequence shown here is derived from an EMBL/GenBank/DDBJ whole genome shotgun (WGS) entry which is preliminary data.</text>
</comment>
<dbReference type="EMBL" id="NJEU01000992">
    <property type="protein sequence ID" value="PHH69136.1"/>
    <property type="molecule type" value="Genomic_DNA"/>
</dbReference>
<accession>A0A2C5YN35</accession>
<proteinExistence type="predicted"/>
<protein>
    <submittedName>
        <fullName evidence="2">Uncharacterized protein</fullName>
    </submittedName>
</protein>
<evidence type="ECO:0000256" key="1">
    <source>
        <dbReference type="SAM" id="MobiDB-lite"/>
    </source>
</evidence>
<reference evidence="2 3" key="1">
    <citation type="submission" date="2017-06" db="EMBL/GenBank/DDBJ databases">
        <title>Ant-infecting Ophiocordyceps genomes reveal a high diversity of potential behavioral manipulation genes and a possible major role for enterotoxins.</title>
        <authorList>
            <person name="De Bekker C."/>
            <person name="Evans H.C."/>
            <person name="Brachmann A."/>
            <person name="Hughes D.P."/>
        </authorList>
    </citation>
    <scope>NUCLEOTIDE SEQUENCE [LARGE SCALE GENOMIC DNA]</scope>
    <source>
        <strain evidence="2 3">1348a</strain>
    </source>
</reference>
<dbReference type="AlphaFoldDB" id="A0A2C5YN35"/>
<feature type="region of interest" description="Disordered" evidence="1">
    <location>
        <begin position="98"/>
        <end position="119"/>
    </location>
</feature>
<gene>
    <name evidence="2" type="ORF">CDD82_7975</name>
</gene>
<sequence>MHASRLASKAGRRAEQDAAMTRLKRRSRLTVELLVHGGRTVLHFVQIVDRAAHLMHLVLAPEFSTANLAMALHDSISPHANTLHGHTLFLHAALGPPAQQTKDASHARHGPPTPARSMAARPRTRIPIAQPPNPPAPWTLIPAGRRRLRTCIQVLQHELMARKGAPALEQRTLPLLLGRHAGLHVALDGSPDDKGVQGAIAA</sequence>
<dbReference type="Proteomes" id="UP000224854">
    <property type="component" value="Unassembled WGS sequence"/>
</dbReference>
<evidence type="ECO:0000313" key="3">
    <source>
        <dbReference type="Proteomes" id="UP000224854"/>
    </source>
</evidence>
<evidence type="ECO:0000313" key="2">
    <source>
        <dbReference type="EMBL" id="PHH69136.1"/>
    </source>
</evidence>
<name>A0A2C5YN35_9HYPO</name>
<organism evidence="2 3">
    <name type="scientific">Ophiocordyceps australis</name>
    <dbReference type="NCBI Taxonomy" id="1399860"/>
    <lineage>
        <taxon>Eukaryota</taxon>
        <taxon>Fungi</taxon>
        <taxon>Dikarya</taxon>
        <taxon>Ascomycota</taxon>
        <taxon>Pezizomycotina</taxon>
        <taxon>Sordariomycetes</taxon>
        <taxon>Hypocreomycetidae</taxon>
        <taxon>Hypocreales</taxon>
        <taxon>Ophiocordycipitaceae</taxon>
        <taxon>Ophiocordyceps</taxon>
    </lineage>
</organism>